<evidence type="ECO:0000313" key="3">
    <source>
        <dbReference type="Proteomes" id="UP000318288"/>
    </source>
</evidence>
<sequence length="164" mass="19089">MQWPVLPDYGCIPRWPADGQAFIHPDDVAIATRCFPSERVFRRDRFDGVYYHYTYGKIRFRLRPCMWLTVKSDGIDIGDEVETIGLGLERELFVARVWGMHFVRRKGCILYRLRRNETLVPRLYSASQLRLLTDKATVRQGEVEHPTPKWSGQGETITDVDVGD</sequence>
<dbReference type="OrthoDB" id="285761at2"/>
<evidence type="ECO:0000256" key="1">
    <source>
        <dbReference type="SAM" id="MobiDB-lite"/>
    </source>
</evidence>
<protein>
    <submittedName>
        <fullName evidence="2">Uncharacterized protein</fullName>
    </submittedName>
</protein>
<proteinExistence type="predicted"/>
<evidence type="ECO:0000313" key="2">
    <source>
        <dbReference type="EMBL" id="TWU60548.1"/>
    </source>
</evidence>
<name>A0A5C6FGI0_9BACT</name>
<gene>
    <name evidence="2" type="ORF">Poly51_08250</name>
</gene>
<keyword evidence="3" id="KW-1185">Reference proteome</keyword>
<accession>A0A5C6FGI0</accession>
<dbReference type="AlphaFoldDB" id="A0A5C6FGI0"/>
<feature type="region of interest" description="Disordered" evidence="1">
    <location>
        <begin position="142"/>
        <end position="164"/>
    </location>
</feature>
<dbReference type="Proteomes" id="UP000318288">
    <property type="component" value="Unassembled WGS sequence"/>
</dbReference>
<comment type="caution">
    <text evidence="2">The sequence shown here is derived from an EMBL/GenBank/DDBJ whole genome shotgun (WGS) entry which is preliminary data.</text>
</comment>
<reference evidence="2 3" key="1">
    <citation type="submission" date="2019-02" db="EMBL/GenBank/DDBJ databases">
        <title>Deep-cultivation of Planctomycetes and their phenomic and genomic characterization uncovers novel biology.</title>
        <authorList>
            <person name="Wiegand S."/>
            <person name="Jogler M."/>
            <person name="Boedeker C."/>
            <person name="Pinto D."/>
            <person name="Vollmers J."/>
            <person name="Rivas-Marin E."/>
            <person name="Kohn T."/>
            <person name="Peeters S.H."/>
            <person name="Heuer A."/>
            <person name="Rast P."/>
            <person name="Oberbeckmann S."/>
            <person name="Bunk B."/>
            <person name="Jeske O."/>
            <person name="Meyerdierks A."/>
            <person name="Storesund J.E."/>
            <person name="Kallscheuer N."/>
            <person name="Luecker S."/>
            <person name="Lage O.M."/>
            <person name="Pohl T."/>
            <person name="Merkel B.J."/>
            <person name="Hornburger P."/>
            <person name="Mueller R.-W."/>
            <person name="Bruemmer F."/>
            <person name="Labrenz M."/>
            <person name="Spormann A.M."/>
            <person name="Op Den Camp H."/>
            <person name="Overmann J."/>
            <person name="Amann R."/>
            <person name="Jetten M.S.M."/>
            <person name="Mascher T."/>
            <person name="Medema M.H."/>
            <person name="Devos D.P."/>
            <person name="Kaster A.-K."/>
            <person name="Ovreas L."/>
            <person name="Rohde M."/>
            <person name="Galperin M.Y."/>
            <person name="Jogler C."/>
        </authorList>
    </citation>
    <scope>NUCLEOTIDE SEQUENCE [LARGE SCALE GENOMIC DNA]</scope>
    <source>
        <strain evidence="2 3">Poly51</strain>
    </source>
</reference>
<dbReference type="EMBL" id="SJPW01000001">
    <property type="protein sequence ID" value="TWU60548.1"/>
    <property type="molecule type" value="Genomic_DNA"/>
</dbReference>
<organism evidence="2 3">
    <name type="scientific">Rubripirellula tenax</name>
    <dbReference type="NCBI Taxonomy" id="2528015"/>
    <lineage>
        <taxon>Bacteria</taxon>
        <taxon>Pseudomonadati</taxon>
        <taxon>Planctomycetota</taxon>
        <taxon>Planctomycetia</taxon>
        <taxon>Pirellulales</taxon>
        <taxon>Pirellulaceae</taxon>
        <taxon>Rubripirellula</taxon>
    </lineage>
</organism>
<dbReference type="RefSeq" id="WP_146454438.1">
    <property type="nucleotide sequence ID" value="NZ_SJPW01000001.1"/>
</dbReference>